<evidence type="ECO:0000256" key="6">
    <source>
        <dbReference type="ARBA" id="ARBA00023136"/>
    </source>
</evidence>
<comment type="caution">
    <text evidence="9">The sequence shown here is derived from an EMBL/GenBank/DDBJ whole genome shotgun (WGS) entry which is preliminary data.</text>
</comment>
<dbReference type="Pfam" id="PF03253">
    <property type="entry name" value="UT"/>
    <property type="match status" value="1"/>
</dbReference>
<evidence type="ECO:0000313" key="9">
    <source>
        <dbReference type="EMBL" id="MBB5638428.1"/>
    </source>
</evidence>
<feature type="transmembrane region" description="Helical" evidence="8">
    <location>
        <begin position="211"/>
        <end position="230"/>
    </location>
</feature>
<evidence type="ECO:0000256" key="8">
    <source>
        <dbReference type="SAM" id="Phobius"/>
    </source>
</evidence>
<dbReference type="InterPro" id="IPR004937">
    <property type="entry name" value="Urea_transporter"/>
</dbReference>
<gene>
    <name evidence="9" type="ORF">HDE68_004357</name>
</gene>
<dbReference type="PANTHER" id="PTHR10464">
    <property type="entry name" value="UREA TRANSPORTER"/>
    <property type="match status" value="1"/>
</dbReference>
<name>A0A7W8ZQZ1_9SPHI</name>
<evidence type="ECO:0000256" key="5">
    <source>
        <dbReference type="ARBA" id="ARBA00022989"/>
    </source>
</evidence>
<keyword evidence="3" id="KW-1003">Cell membrane</keyword>
<comment type="subcellular location">
    <subcellularLocation>
        <location evidence="1">Cell membrane</location>
        <topology evidence="1">Multi-pass membrane protein</topology>
    </subcellularLocation>
</comment>
<evidence type="ECO:0000256" key="3">
    <source>
        <dbReference type="ARBA" id="ARBA00022475"/>
    </source>
</evidence>
<accession>A0A7W8ZQZ1</accession>
<dbReference type="RefSeq" id="WP_183884246.1">
    <property type="nucleotide sequence ID" value="NZ_JACHCD010000001.1"/>
</dbReference>
<dbReference type="InterPro" id="IPR029020">
    <property type="entry name" value="Ammonium/urea_transptr"/>
</dbReference>
<sequence>MNSKSIILIRTLFRGIGQIMLQENGWTGALFLAGIFYGSCISGIAALLAVVTGTFTAKLLKYDRNEIEQGLYGFSAALVGVALTFYFKPMPAIWLAIFIGAALATILQHFLSCKNIPGFTLPFIVVSWILLYFFHHVDIIGNSLSLAEVFPDSDDFITSARGFGEVIFQGSTVAGVLFFLAVFVNKPIAALYGIAGALLSAWLSVKTGEPIVDIHMGLFSFNAVLCAITFSAEKPKAGIFVLIAVVLAVLIDIAMLKMNFSVLTFPFVAASWITLALKKIMPVRWQFLA</sequence>
<dbReference type="Gene3D" id="1.10.3430.10">
    <property type="entry name" value="Ammonium transporter AmtB like domains"/>
    <property type="match status" value="1"/>
</dbReference>
<keyword evidence="4 8" id="KW-0812">Transmembrane</keyword>
<dbReference type="GO" id="GO:0005886">
    <property type="term" value="C:plasma membrane"/>
    <property type="evidence" value="ECO:0007669"/>
    <property type="project" value="UniProtKB-SubCell"/>
</dbReference>
<feature type="transmembrane region" description="Helical" evidence="8">
    <location>
        <begin position="69"/>
        <end position="87"/>
    </location>
</feature>
<dbReference type="GO" id="GO:0015204">
    <property type="term" value="F:urea transmembrane transporter activity"/>
    <property type="evidence" value="ECO:0007669"/>
    <property type="project" value="InterPro"/>
</dbReference>
<dbReference type="EMBL" id="JACHCE010000008">
    <property type="protein sequence ID" value="MBB5638428.1"/>
    <property type="molecule type" value="Genomic_DNA"/>
</dbReference>
<feature type="transmembrane region" description="Helical" evidence="8">
    <location>
        <begin position="93"/>
        <end position="111"/>
    </location>
</feature>
<feature type="transmembrane region" description="Helical" evidence="8">
    <location>
        <begin position="260"/>
        <end position="277"/>
    </location>
</feature>
<feature type="transmembrane region" description="Helical" evidence="8">
    <location>
        <begin position="118"/>
        <end position="135"/>
    </location>
</feature>
<evidence type="ECO:0000256" key="7">
    <source>
        <dbReference type="PIRSR" id="PIRSR016502-1"/>
    </source>
</evidence>
<dbReference type="Proteomes" id="UP000537204">
    <property type="component" value="Unassembled WGS sequence"/>
</dbReference>
<feature type="site" description="Important for channel permeability" evidence="7">
    <location>
        <position position="264"/>
    </location>
</feature>
<feature type="transmembrane region" description="Helical" evidence="8">
    <location>
        <begin position="189"/>
        <end position="205"/>
    </location>
</feature>
<keyword evidence="6 8" id="KW-0472">Membrane</keyword>
<feature type="transmembrane region" description="Helical" evidence="8">
    <location>
        <begin position="166"/>
        <end position="184"/>
    </location>
</feature>
<evidence type="ECO:0000256" key="2">
    <source>
        <dbReference type="ARBA" id="ARBA00005914"/>
    </source>
</evidence>
<protein>
    <submittedName>
        <fullName evidence="9">Urea transporter</fullName>
    </submittedName>
</protein>
<proteinExistence type="inferred from homology"/>
<feature type="transmembrane region" description="Helical" evidence="8">
    <location>
        <begin position="30"/>
        <end position="57"/>
    </location>
</feature>
<evidence type="ECO:0000256" key="1">
    <source>
        <dbReference type="ARBA" id="ARBA00004651"/>
    </source>
</evidence>
<dbReference type="AlphaFoldDB" id="A0A7W8ZQZ1"/>
<dbReference type="PIRSF" id="PIRSF016502">
    <property type="entry name" value="Urea_transporter"/>
    <property type="match status" value="1"/>
</dbReference>
<organism evidence="9 10">
    <name type="scientific">Pedobacter cryoconitis</name>
    <dbReference type="NCBI Taxonomy" id="188932"/>
    <lineage>
        <taxon>Bacteria</taxon>
        <taxon>Pseudomonadati</taxon>
        <taxon>Bacteroidota</taxon>
        <taxon>Sphingobacteriia</taxon>
        <taxon>Sphingobacteriales</taxon>
        <taxon>Sphingobacteriaceae</taxon>
        <taxon>Pedobacter</taxon>
    </lineage>
</organism>
<comment type="similarity">
    <text evidence="2">Belongs to the urea transporter family.</text>
</comment>
<feature type="transmembrane region" description="Helical" evidence="8">
    <location>
        <begin position="237"/>
        <end position="254"/>
    </location>
</feature>
<evidence type="ECO:0000313" key="10">
    <source>
        <dbReference type="Proteomes" id="UP000537204"/>
    </source>
</evidence>
<evidence type="ECO:0000256" key="4">
    <source>
        <dbReference type="ARBA" id="ARBA00022692"/>
    </source>
</evidence>
<reference evidence="9 10" key="1">
    <citation type="submission" date="2020-08" db="EMBL/GenBank/DDBJ databases">
        <title>Genomic Encyclopedia of Type Strains, Phase IV (KMG-V): Genome sequencing to study the core and pangenomes of soil and plant-associated prokaryotes.</title>
        <authorList>
            <person name="Whitman W."/>
        </authorList>
    </citation>
    <scope>NUCLEOTIDE SEQUENCE [LARGE SCALE GENOMIC DNA]</scope>
    <source>
        <strain evidence="9 10">S3M1</strain>
    </source>
</reference>
<keyword evidence="5 8" id="KW-1133">Transmembrane helix</keyword>
<dbReference type="PANTHER" id="PTHR10464:SF4">
    <property type="entry name" value="UREA TRANSPORTER"/>
    <property type="match status" value="1"/>
</dbReference>